<keyword evidence="2" id="KW-0732">Signal</keyword>
<accession>A0A078KVT1</accession>
<keyword evidence="4" id="KW-1185">Reference proteome</keyword>
<dbReference type="AlphaFoldDB" id="A0A078KVT1"/>
<organism evidence="3 4">
    <name type="scientific">Legionella massiliensis</name>
    <dbReference type="NCBI Taxonomy" id="1034943"/>
    <lineage>
        <taxon>Bacteria</taxon>
        <taxon>Pseudomonadati</taxon>
        <taxon>Pseudomonadota</taxon>
        <taxon>Gammaproteobacteria</taxon>
        <taxon>Legionellales</taxon>
        <taxon>Legionellaceae</taxon>
        <taxon>Legionella</taxon>
    </lineage>
</organism>
<evidence type="ECO:0000256" key="1">
    <source>
        <dbReference type="SAM" id="MobiDB-lite"/>
    </source>
</evidence>
<dbReference type="Proteomes" id="UP000044071">
    <property type="component" value="Unassembled WGS sequence"/>
</dbReference>
<feature type="signal peptide" evidence="2">
    <location>
        <begin position="1"/>
        <end position="24"/>
    </location>
</feature>
<feature type="region of interest" description="Disordered" evidence="1">
    <location>
        <begin position="29"/>
        <end position="58"/>
    </location>
</feature>
<feature type="compositionally biased region" description="Low complexity" evidence="1">
    <location>
        <begin position="35"/>
        <end position="52"/>
    </location>
</feature>
<evidence type="ECO:0000256" key="2">
    <source>
        <dbReference type="SAM" id="SignalP"/>
    </source>
</evidence>
<dbReference type="EMBL" id="CCSB01000001">
    <property type="protein sequence ID" value="CDZ77112.1"/>
    <property type="molecule type" value="Genomic_DNA"/>
</dbReference>
<dbReference type="RefSeq" id="WP_176695264.1">
    <property type="nucleotide sequence ID" value="NZ_CCVW01000001.1"/>
</dbReference>
<evidence type="ECO:0000313" key="4">
    <source>
        <dbReference type="Proteomes" id="UP000044071"/>
    </source>
</evidence>
<evidence type="ECO:0000313" key="3">
    <source>
        <dbReference type="EMBL" id="CDZ77112.1"/>
    </source>
</evidence>
<feature type="chain" id="PRO_5009744031" evidence="2">
    <location>
        <begin position="25"/>
        <end position="58"/>
    </location>
</feature>
<gene>
    <name evidence="3" type="ORF">BN59_01394</name>
</gene>
<protein>
    <submittedName>
        <fullName evidence="3">Uncharacterized protein</fullName>
    </submittedName>
</protein>
<proteinExistence type="predicted"/>
<name>A0A078KVT1_9GAMM</name>
<reference evidence="3 4" key="1">
    <citation type="submission" date="2014-06" db="EMBL/GenBank/DDBJ databases">
        <authorList>
            <person name="Urmite Genomes Urmite Genomes"/>
        </authorList>
    </citation>
    <scope>NUCLEOTIDE SEQUENCE [LARGE SCALE GENOMIC DNA]</scope>
</reference>
<sequence length="58" mass="6272">MTSSIWKKLGLVISALLFCSLSYALNPQPLPPGKAQPTLQKQPTTLQPKPAQEATPKN</sequence>